<dbReference type="RefSeq" id="WP_379020944.1">
    <property type="nucleotide sequence ID" value="NZ_JBHRTA010000022.1"/>
</dbReference>
<dbReference type="Gene3D" id="2.20.110.10">
    <property type="entry name" value="Histone H3 K4-specific methyltransferase SET7/9 N-terminal domain"/>
    <property type="match status" value="1"/>
</dbReference>
<name>A0ABV7JGW0_9SPHI</name>
<gene>
    <name evidence="1" type="ORF">ACFOET_06940</name>
</gene>
<reference evidence="2" key="1">
    <citation type="journal article" date="2019" name="Int. J. Syst. Evol. Microbiol.">
        <title>The Global Catalogue of Microorganisms (GCM) 10K type strain sequencing project: providing services to taxonomists for standard genome sequencing and annotation.</title>
        <authorList>
            <consortium name="The Broad Institute Genomics Platform"/>
            <consortium name="The Broad Institute Genome Sequencing Center for Infectious Disease"/>
            <person name="Wu L."/>
            <person name="Ma J."/>
        </authorList>
    </citation>
    <scope>NUCLEOTIDE SEQUENCE [LARGE SCALE GENOMIC DNA]</scope>
    <source>
        <strain evidence="2">KCTC 52416</strain>
    </source>
</reference>
<dbReference type="SUPFAM" id="SSF82185">
    <property type="entry name" value="Histone H3 K4-specific methyltransferase SET7/9 N-terminal domain"/>
    <property type="match status" value="1"/>
</dbReference>
<evidence type="ECO:0000313" key="1">
    <source>
        <dbReference type="EMBL" id="MFC3197343.1"/>
    </source>
</evidence>
<proteinExistence type="predicted"/>
<comment type="caution">
    <text evidence="1">The sequence shown here is derived from an EMBL/GenBank/DDBJ whole genome shotgun (WGS) entry which is preliminary data.</text>
</comment>
<dbReference type="EMBL" id="JBHRTA010000022">
    <property type="protein sequence ID" value="MFC3197343.1"/>
    <property type="molecule type" value="Genomic_DNA"/>
</dbReference>
<dbReference type="Proteomes" id="UP001595526">
    <property type="component" value="Unassembled WGS sequence"/>
</dbReference>
<sequence length="220" mass="25553">MRKQLIFIFTVCTGMAWCIPVSAQRYLENAIPYRNSALLRTDGGITEVNFTKKEYLGRAEPGIIYYSFYRDSIYRTQGGYHGRPLHGRYVERYPDRSLKVLGNYVYGLRNGKWQHWDNGGVLRKVSRWKEGKETGRFAIYDTTGRLRQKGFLLDGKFNGIVSTFHARDTIQLEKARYDYGTKIETPKRKVLGSVYDRFRSLFGNRSVAKSEDSSDLRSIK</sequence>
<keyword evidence="2" id="KW-1185">Reference proteome</keyword>
<organism evidence="1 2">
    <name type="scientific">Parapedobacter deserti</name>
    <dbReference type="NCBI Taxonomy" id="1912957"/>
    <lineage>
        <taxon>Bacteria</taxon>
        <taxon>Pseudomonadati</taxon>
        <taxon>Bacteroidota</taxon>
        <taxon>Sphingobacteriia</taxon>
        <taxon>Sphingobacteriales</taxon>
        <taxon>Sphingobacteriaceae</taxon>
        <taxon>Parapedobacter</taxon>
    </lineage>
</organism>
<protein>
    <submittedName>
        <fullName evidence="1">Toxin-antitoxin system YwqK family antitoxin</fullName>
    </submittedName>
</protein>
<evidence type="ECO:0000313" key="2">
    <source>
        <dbReference type="Proteomes" id="UP001595526"/>
    </source>
</evidence>
<accession>A0ABV7JGW0</accession>